<feature type="region of interest" description="Disordered" evidence="1">
    <location>
        <begin position="1"/>
        <end position="29"/>
    </location>
</feature>
<dbReference type="RefSeq" id="WP_013102510.1">
    <property type="nucleotide sequence ID" value="NC_014136.1"/>
</dbReference>
<protein>
    <submittedName>
        <fullName evidence="2">Uncharacterized protein</fullName>
    </submittedName>
</protein>
<dbReference type="eggNOG" id="ENOG50308IZ">
    <property type="taxonomic scope" value="Bacteria"/>
</dbReference>
<sequence>MNESERTARKRKRHIKTATQINKQHADDLKRESAARHARARVQIVSEVLDNRQIDYKSHMMWMRR</sequence>
<dbReference type="OrthoDB" id="2142948at2"/>
<evidence type="ECO:0000313" key="2">
    <source>
        <dbReference type="EMBL" id="ADG39911.1"/>
    </source>
</evidence>
<dbReference type="Proteomes" id="UP000002362">
    <property type="component" value="Chromosome"/>
</dbReference>
<name>D5T0W2_LEUKI</name>
<dbReference type="EMBL" id="CP001758">
    <property type="protein sequence ID" value="ADG39911.1"/>
    <property type="molecule type" value="Genomic_DNA"/>
</dbReference>
<dbReference type="HOGENOM" id="CLU_3044965_0_0_9"/>
<evidence type="ECO:0000313" key="3">
    <source>
        <dbReference type="Proteomes" id="UP000002362"/>
    </source>
</evidence>
<gene>
    <name evidence="2" type="ordered locus">LKI_01840</name>
</gene>
<reference evidence="2 3" key="1">
    <citation type="journal article" date="2010" name="J. Bacteriol.">
        <title>Complete genome sequence analysis of Leuconostoc kimchii IMSNU 11154.</title>
        <authorList>
            <person name="Oh H.M."/>
            <person name="Cho Y.J."/>
            <person name="Kim B.K."/>
            <person name="Roe J.H."/>
            <person name="Kang S.O."/>
            <person name="Nahm B.H."/>
            <person name="Jeong G."/>
            <person name="Han H.U."/>
            <person name="Chun J."/>
        </authorList>
    </citation>
    <scope>NUCLEOTIDE SEQUENCE [LARGE SCALE GENOMIC DNA]</scope>
    <source>
        <strain evidence="3">IMSNU 11154 / KCTC 2386 / IH25</strain>
    </source>
</reference>
<organism evidence="2 3">
    <name type="scientific">Leuconostoc kimchii (strain IMSNU 11154 / KCTC 2386 / IH25)</name>
    <dbReference type="NCBI Taxonomy" id="762051"/>
    <lineage>
        <taxon>Bacteria</taxon>
        <taxon>Bacillati</taxon>
        <taxon>Bacillota</taxon>
        <taxon>Bacilli</taxon>
        <taxon>Lactobacillales</taxon>
        <taxon>Lactobacillaceae</taxon>
        <taxon>Leuconostoc</taxon>
    </lineage>
</organism>
<dbReference type="STRING" id="762051.LKI_01840"/>
<evidence type="ECO:0000256" key="1">
    <source>
        <dbReference type="SAM" id="MobiDB-lite"/>
    </source>
</evidence>
<dbReference type="AlphaFoldDB" id="D5T0W2"/>
<accession>D5T0W2</accession>
<dbReference type="PATRIC" id="fig|762051.18.peg.372"/>
<proteinExistence type="predicted"/>
<dbReference type="KEGG" id="lki:LKI_01840"/>